<sequence length="74" mass="7771">MAATKCRDFGGPHCSDNRQKEYDAVLCAKAAEESTASVQLNLNLTSSQVSEIDANIHGSPASSVVNSTGDAMRI</sequence>
<evidence type="ECO:0000313" key="2">
    <source>
        <dbReference type="Proteomes" id="UP000237438"/>
    </source>
</evidence>
<reference evidence="1 2" key="1">
    <citation type="submission" date="2017-10" db="EMBL/GenBank/DDBJ databases">
        <title>Development of genomic resources for the powdery mildew, Erysiphe pulchra.</title>
        <authorList>
            <person name="Wadl P.A."/>
            <person name="Mack B.M."/>
            <person name="Moore G."/>
            <person name="Beltz S.B."/>
        </authorList>
    </citation>
    <scope>NUCLEOTIDE SEQUENCE [LARGE SCALE GENOMIC DNA]</scope>
    <source>
        <strain evidence="1">Cflorida</strain>
    </source>
</reference>
<evidence type="ECO:0000313" key="1">
    <source>
        <dbReference type="EMBL" id="POS84019.1"/>
    </source>
</evidence>
<dbReference type="Proteomes" id="UP000237438">
    <property type="component" value="Unassembled WGS sequence"/>
</dbReference>
<dbReference type="EMBL" id="PEDP01001219">
    <property type="protein sequence ID" value="POS84019.1"/>
    <property type="molecule type" value="Genomic_DNA"/>
</dbReference>
<organism evidence="1 2">
    <name type="scientific">Erysiphe pulchra</name>
    <dbReference type="NCBI Taxonomy" id="225359"/>
    <lineage>
        <taxon>Eukaryota</taxon>
        <taxon>Fungi</taxon>
        <taxon>Dikarya</taxon>
        <taxon>Ascomycota</taxon>
        <taxon>Pezizomycotina</taxon>
        <taxon>Leotiomycetes</taxon>
        <taxon>Erysiphales</taxon>
        <taxon>Erysiphaceae</taxon>
        <taxon>Erysiphe</taxon>
    </lineage>
</organism>
<keyword evidence="2" id="KW-1185">Reference proteome</keyword>
<gene>
    <name evidence="1" type="ORF">EPUL_004204</name>
</gene>
<accession>A0A2S4PPR0</accession>
<name>A0A2S4PPR0_9PEZI</name>
<comment type="caution">
    <text evidence="1">The sequence shown here is derived from an EMBL/GenBank/DDBJ whole genome shotgun (WGS) entry which is preliminary data.</text>
</comment>
<protein>
    <submittedName>
        <fullName evidence="1">Uncharacterized protein</fullName>
    </submittedName>
</protein>
<proteinExistence type="predicted"/>
<dbReference type="AlphaFoldDB" id="A0A2S4PPR0"/>